<protein>
    <submittedName>
        <fullName evidence="2 3">Uncharacterized protein</fullName>
    </submittedName>
</protein>
<dbReference type="EnsemblPlants" id="Pp3c5_20140V3.3">
    <property type="protein sequence ID" value="Pp3c5_20140V3.3"/>
    <property type="gene ID" value="Pp3c5_20140"/>
</dbReference>
<reference evidence="2 4" key="2">
    <citation type="journal article" date="2018" name="Plant J.">
        <title>The Physcomitrella patens chromosome-scale assembly reveals moss genome structure and evolution.</title>
        <authorList>
            <person name="Lang D."/>
            <person name="Ullrich K.K."/>
            <person name="Murat F."/>
            <person name="Fuchs J."/>
            <person name="Jenkins J."/>
            <person name="Haas F.B."/>
            <person name="Piednoel M."/>
            <person name="Gundlach H."/>
            <person name="Van Bel M."/>
            <person name="Meyberg R."/>
            <person name="Vives C."/>
            <person name="Morata J."/>
            <person name="Symeonidi A."/>
            <person name="Hiss M."/>
            <person name="Muchero W."/>
            <person name="Kamisugi Y."/>
            <person name="Saleh O."/>
            <person name="Blanc G."/>
            <person name="Decker E.L."/>
            <person name="van Gessel N."/>
            <person name="Grimwood J."/>
            <person name="Hayes R.D."/>
            <person name="Graham S.W."/>
            <person name="Gunter L.E."/>
            <person name="McDaniel S.F."/>
            <person name="Hoernstein S.N.W."/>
            <person name="Larsson A."/>
            <person name="Li F.W."/>
            <person name="Perroud P.F."/>
            <person name="Phillips J."/>
            <person name="Ranjan P."/>
            <person name="Rokshar D.S."/>
            <person name="Rothfels C.J."/>
            <person name="Schneider L."/>
            <person name="Shu S."/>
            <person name="Stevenson D.W."/>
            <person name="Thummler F."/>
            <person name="Tillich M."/>
            <person name="Villarreal Aguilar J.C."/>
            <person name="Widiez T."/>
            <person name="Wong G.K."/>
            <person name="Wymore A."/>
            <person name="Zhang Y."/>
            <person name="Zimmer A.D."/>
            <person name="Quatrano R.S."/>
            <person name="Mayer K.F.X."/>
            <person name="Goodstein D."/>
            <person name="Casacuberta J.M."/>
            <person name="Vandepoele K."/>
            <person name="Reski R."/>
            <person name="Cuming A.C."/>
            <person name="Tuskan G.A."/>
            <person name="Maumus F."/>
            <person name="Salse J."/>
            <person name="Schmutz J."/>
            <person name="Rensing S.A."/>
        </authorList>
    </citation>
    <scope>NUCLEOTIDE SEQUENCE [LARGE SCALE GENOMIC DNA]</scope>
    <source>
        <strain evidence="3 4">cv. Gransden 2004</strain>
    </source>
</reference>
<dbReference type="EnsemblPlants" id="Pp3c5_20140V3.1">
    <property type="protein sequence ID" value="Pp3c5_20140V3.1"/>
    <property type="gene ID" value="Pp3c5_20140"/>
</dbReference>
<dbReference type="EnsemblPlants" id="Pp3c5_20140V3.2">
    <property type="protein sequence ID" value="Pp3c5_20140V3.2"/>
    <property type="gene ID" value="Pp3c5_20140"/>
</dbReference>
<dbReference type="EMBL" id="ABEU02000005">
    <property type="protein sequence ID" value="PNR54241.1"/>
    <property type="molecule type" value="Genomic_DNA"/>
</dbReference>
<name>A0A2K1KKD2_PHYPA</name>
<dbReference type="Gramene" id="Pp3c5_20140V3.1">
    <property type="protein sequence ID" value="Pp3c5_20140V3.1"/>
    <property type="gene ID" value="Pp3c5_20140"/>
</dbReference>
<dbReference type="Proteomes" id="UP000006727">
    <property type="component" value="Chromosome 5"/>
</dbReference>
<feature type="compositionally biased region" description="Polar residues" evidence="1">
    <location>
        <begin position="49"/>
        <end position="62"/>
    </location>
</feature>
<sequence length="210" mass="23384">MNASKLLKAVLRPRSIQTNSGRGPAVSDGPSPRRSLSPDSRLPKDFTSKRSSSPAKMTCMCSPTNHPGSFRCRFHRARKQSEVVALPTSPRRKSSVRDSDILSEVNRTLPGMLPTTCRTTPVRCSRLKNMSFGSGLEEEESVALSFQREYMGDIEGSMLKGFTASAHHKSNRSPPRTDNNLSRELPTIFCQSTSKKALEAFDRNMTRMYL</sequence>
<gene>
    <name evidence="3" type="primary">LOC112282890</name>
    <name evidence="2" type="ORF">PHYPA_007918</name>
</gene>
<evidence type="ECO:0000313" key="2">
    <source>
        <dbReference type="EMBL" id="PNR54241.1"/>
    </source>
</evidence>
<feature type="region of interest" description="Disordered" evidence="1">
    <location>
        <begin position="1"/>
        <end position="62"/>
    </location>
</feature>
<dbReference type="Gramene" id="Pp3c5_20140V3.2">
    <property type="protein sequence ID" value="Pp3c5_20140V3.2"/>
    <property type="gene ID" value="Pp3c5_20140"/>
</dbReference>
<proteinExistence type="predicted"/>
<reference evidence="3" key="3">
    <citation type="submission" date="2020-12" db="UniProtKB">
        <authorList>
            <consortium name="EnsemblPlants"/>
        </authorList>
    </citation>
    <scope>IDENTIFICATION</scope>
</reference>
<dbReference type="Gramene" id="Pp3c5_20140V3.6">
    <property type="protein sequence ID" value="Pp3c5_20140V3.6"/>
    <property type="gene ID" value="Pp3c5_20140"/>
</dbReference>
<dbReference type="AlphaFoldDB" id="A0A2K1KKD2"/>
<evidence type="ECO:0000313" key="4">
    <source>
        <dbReference type="Proteomes" id="UP000006727"/>
    </source>
</evidence>
<keyword evidence="4" id="KW-1185">Reference proteome</keyword>
<dbReference type="Gramene" id="Pp3c5_20140V3.4">
    <property type="protein sequence ID" value="Pp3c5_20140V3.4"/>
    <property type="gene ID" value="Pp3c5_20140"/>
</dbReference>
<dbReference type="EnsemblPlants" id="Pp3c5_20140V3.5">
    <property type="protein sequence ID" value="Pp3c5_20140V3.5"/>
    <property type="gene ID" value="Pp3c5_20140"/>
</dbReference>
<dbReference type="EnsemblPlants" id="Pp3c5_20140V3.4">
    <property type="protein sequence ID" value="Pp3c5_20140V3.4"/>
    <property type="gene ID" value="Pp3c5_20140"/>
</dbReference>
<dbReference type="GeneID" id="112282890"/>
<reference evidence="2 4" key="1">
    <citation type="journal article" date="2008" name="Science">
        <title>The Physcomitrella genome reveals evolutionary insights into the conquest of land by plants.</title>
        <authorList>
            <person name="Rensing S."/>
            <person name="Lang D."/>
            <person name="Zimmer A."/>
            <person name="Terry A."/>
            <person name="Salamov A."/>
            <person name="Shapiro H."/>
            <person name="Nishiyama T."/>
            <person name="Perroud P.-F."/>
            <person name="Lindquist E."/>
            <person name="Kamisugi Y."/>
            <person name="Tanahashi T."/>
            <person name="Sakakibara K."/>
            <person name="Fujita T."/>
            <person name="Oishi K."/>
            <person name="Shin-I T."/>
            <person name="Kuroki Y."/>
            <person name="Toyoda A."/>
            <person name="Suzuki Y."/>
            <person name="Hashimoto A."/>
            <person name="Yamaguchi K."/>
            <person name="Sugano A."/>
            <person name="Kohara Y."/>
            <person name="Fujiyama A."/>
            <person name="Anterola A."/>
            <person name="Aoki S."/>
            <person name="Ashton N."/>
            <person name="Barbazuk W.B."/>
            <person name="Barker E."/>
            <person name="Bennetzen J."/>
            <person name="Bezanilla M."/>
            <person name="Blankenship R."/>
            <person name="Cho S.H."/>
            <person name="Dutcher S."/>
            <person name="Estelle M."/>
            <person name="Fawcett J.A."/>
            <person name="Gundlach H."/>
            <person name="Hanada K."/>
            <person name="Heyl A."/>
            <person name="Hicks K.A."/>
            <person name="Hugh J."/>
            <person name="Lohr M."/>
            <person name="Mayer K."/>
            <person name="Melkozernov A."/>
            <person name="Murata T."/>
            <person name="Nelson D."/>
            <person name="Pils B."/>
            <person name="Prigge M."/>
            <person name="Reiss B."/>
            <person name="Renner T."/>
            <person name="Rombauts S."/>
            <person name="Rushton P."/>
            <person name="Sanderfoot A."/>
            <person name="Schween G."/>
            <person name="Shiu S.-H."/>
            <person name="Stueber K."/>
            <person name="Theodoulou F.L."/>
            <person name="Tu H."/>
            <person name="Van de Peer Y."/>
            <person name="Verrier P.J."/>
            <person name="Waters E."/>
            <person name="Wood A."/>
            <person name="Yang L."/>
            <person name="Cove D."/>
            <person name="Cuming A."/>
            <person name="Hasebe M."/>
            <person name="Lucas S."/>
            <person name="Mishler D.B."/>
            <person name="Reski R."/>
            <person name="Grigoriev I."/>
            <person name="Quatrano R.S."/>
            <person name="Boore J.L."/>
        </authorList>
    </citation>
    <scope>NUCLEOTIDE SEQUENCE [LARGE SCALE GENOMIC DNA]</scope>
    <source>
        <strain evidence="3 4">cv. Gransden 2004</strain>
    </source>
</reference>
<evidence type="ECO:0000313" key="3">
    <source>
        <dbReference type="EnsemblPlants" id="Pp3c5_20140V3.1"/>
    </source>
</evidence>
<organism evidence="2">
    <name type="scientific">Physcomitrium patens</name>
    <name type="common">Spreading-leaved earth moss</name>
    <name type="synonym">Physcomitrella patens</name>
    <dbReference type="NCBI Taxonomy" id="3218"/>
    <lineage>
        <taxon>Eukaryota</taxon>
        <taxon>Viridiplantae</taxon>
        <taxon>Streptophyta</taxon>
        <taxon>Embryophyta</taxon>
        <taxon>Bryophyta</taxon>
        <taxon>Bryophytina</taxon>
        <taxon>Bryopsida</taxon>
        <taxon>Funariidae</taxon>
        <taxon>Funariales</taxon>
        <taxon>Funariaceae</taxon>
        <taxon>Physcomitrium</taxon>
    </lineage>
</organism>
<feature type="compositionally biased region" description="Low complexity" evidence="1">
    <location>
        <begin position="27"/>
        <end position="40"/>
    </location>
</feature>
<dbReference type="PANTHER" id="PTHR33132:SF136">
    <property type="entry name" value="OS02G0799600 PROTEIN"/>
    <property type="match status" value="1"/>
</dbReference>
<dbReference type="PaxDb" id="3218-PP1S93_140V6.1"/>
<dbReference type="Gramene" id="Pp3c5_20140V3.5">
    <property type="protein sequence ID" value="Pp3c5_20140V3.5"/>
    <property type="gene ID" value="Pp3c5_20140"/>
</dbReference>
<accession>A0A2K1KKD2</accession>
<evidence type="ECO:0000256" key="1">
    <source>
        <dbReference type="SAM" id="MobiDB-lite"/>
    </source>
</evidence>
<dbReference type="PANTHER" id="PTHR33132">
    <property type="entry name" value="OSJNBB0118P14.9 PROTEIN"/>
    <property type="match status" value="1"/>
</dbReference>
<feature type="region of interest" description="Disordered" evidence="1">
    <location>
        <begin position="165"/>
        <end position="186"/>
    </location>
</feature>
<dbReference type="OrthoDB" id="1924025at2759"/>
<dbReference type="Gramene" id="Pp3c5_20140V3.3">
    <property type="protein sequence ID" value="Pp3c5_20140V3.3"/>
    <property type="gene ID" value="Pp3c5_20140"/>
</dbReference>
<feature type="compositionally biased region" description="Polar residues" evidence="1">
    <location>
        <begin position="172"/>
        <end position="182"/>
    </location>
</feature>
<dbReference type="EnsemblPlants" id="Pp3c5_20140V3.6">
    <property type="protein sequence ID" value="Pp3c5_20140V3.6"/>
    <property type="gene ID" value="Pp3c5_20140"/>
</dbReference>
<dbReference type="RefSeq" id="XP_024376797.1">
    <property type="nucleotide sequence ID" value="XM_024521029.2"/>
</dbReference>